<accession>Q5GQQ7</accession>
<evidence type="ECO:0000313" key="1">
    <source>
        <dbReference type="EMBL" id="CAF34077.2"/>
    </source>
</evidence>
<reference evidence="1 3" key="1">
    <citation type="journal article" date="2004" name="Proc. Natl. Acad. Sci. U.S.A.">
        <title>Genetic organization of the psbAD region in phages infecting marine Synechococcus strains.</title>
        <authorList>
            <person name="Millard A."/>
            <person name="Clokie M.R."/>
            <person name="Shub D.A."/>
            <person name="Mann N.H."/>
        </authorList>
    </citation>
    <scope>NUCLEOTIDE SEQUENCE [LARGE SCALE GENOMIC DNA]</scope>
</reference>
<dbReference type="EMBL" id="AJ630128">
    <property type="protein sequence ID" value="CAF34077.2"/>
    <property type="molecule type" value="Genomic_DNA"/>
</dbReference>
<dbReference type="Proteomes" id="UP000246186">
    <property type="component" value="Genome"/>
</dbReference>
<organism evidence="1 3">
    <name type="scientific">Synechococcus phage S-PM2</name>
    <dbReference type="NCBI Taxonomy" id="238854"/>
    <lineage>
        <taxon>Viruses</taxon>
        <taxon>Duplodnaviria</taxon>
        <taxon>Heunggongvirae</taxon>
        <taxon>Uroviricota</taxon>
        <taxon>Caudoviricetes</taxon>
        <taxon>Pantevenvirales</taxon>
        <taxon>Kyanoviridae</taxon>
        <taxon>Nodensvirus</taxon>
        <taxon>Nodensvirus spm2</taxon>
    </lineage>
</organism>
<dbReference type="GeneID" id="3260429"/>
<reference evidence="1 3" key="2">
    <citation type="journal article" date="2005" name="J. Bacteriol.">
        <title>The genome of S-PM2, a 'photosynthetic' T4-type bacteriophage that infects marine Synechococcus strains.</title>
        <authorList>
            <person name="Mann N.H."/>
            <person name="Clokie M.R."/>
            <person name="Millard A."/>
            <person name="Cook A."/>
            <person name="Wilson W.H."/>
            <person name="Wheatley P.J."/>
            <person name="Letarov A."/>
            <person name="Krisch H.M."/>
        </authorList>
    </citation>
    <scope>NUCLEOTIDE SEQUENCE</scope>
</reference>
<gene>
    <name evidence="2" type="ORF">S-PM2d013</name>
    <name evidence="1" type="ORF">S-PM2p013</name>
</gene>
<reference evidence="2" key="4">
    <citation type="submission" date="2015-02" db="EMBL/GenBank/DDBJ databases">
        <authorList>
            <person name="Chooi Y.-H."/>
        </authorList>
    </citation>
    <scope>NUCLEOTIDE SEQUENCE</scope>
</reference>
<name>Q5GQQ7_BPSYP</name>
<keyword evidence="3" id="KW-1185">Reference proteome</keyword>
<dbReference type="Proteomes" id="UP000000994">
    <property type="component" value="Segment"/>
</dbReference>
<dbReference type="KEGG" id="vg:3260429"/>
<organismHost>
    <name type="scientific">Synechococcus</name>
    <dbReference type="NCBI Taxonomy" id="1129"/>
</organismHost>
<evidence type="ECO:0000313" key="3">
    <source>
        <dbReference type="Proteomes" id="UP000000994"/>
    </source>
</evidence>
<dbReference type="RefSeq" id="YP_195047.2">
    <property type="nucleotide sequence ID" value="NC_006820.1"/>
</dbReference>
<proteinExistence type="predicted"/>
<sequence>METICILQREFKVMFTKPLLGTDTKKTKMSWIEYYWKSCIIQGWYNCWYAFKNWGDLMGENYKDYALLVSDDPLEQCILYFWDSLEDEIYPKHFLDSLLQMVDDIETGKEKVYPMDEDFMVRLQDLVKDVELDD</sequence>
<evidence type="ECO:0000313" key="2">
    <source>
        <dbReference type="EMBL" id="CFW42151.1"/>
    </source>
</evidence>
<dbReference type="OrthoDB" id="40528at10239"/>
<dbReference type="EMBL" id="LN828717">
    <property type="protein sequence ID" value="CFW42151.1"/>
    <property type="molecule type" value="Genomic_DNA"/>
</dbReference>
<evidence type="ECO:0000313" key="4">
    <source>
        <dbReference type="Proteomes" id="UP000246186"/>
    </source>
</evidence>
<protein>
    <submittedName>
        <fullName evidence="1">Hypothetical-Protein / belonging to T4-LIKE GC: 759</fullName>
    </submittedName>
</protein>
<reference evidence="2 4" key="3">
    <citation type="journal article" date="2015" name="PLoS ONE">
        <title>Spontaneous Deletion of an "ORFanage" Region Facilitates Host Adaptation in a "Photosynthetic" Cyanophage.</title>
        <authorList>
            <person name="Puxty R.J."/>
            <person name="Perez-Sepulveda B."/>
            <person name="Rihtman B."/>
            <person name="Evans D.J."/>
            <person name="Millard A.D."/>
            <person name="Scanlan D.J."/>
        </authorList>
    </citation>
    <scope>NUCLEOTIDE SEQUENCE [LARGE SCALE GENOMIC DNA]</scope>
</reference>